<evidence type="ECO:0000256" key="1">
    <source>
        <dbReference type="ARBA" id="ARBA00001933"/>
    </source>
</evidence>
<evidence type="ECO:0000256" key="5">
    <source>
        <dbReference type="ARBA" id="ARBA00019371"/>
    </source>
</evidence>
<feature type="modified residue" description="N6-(pyridoxal phosphate)lysine" evidence="12">
    <location>
        <position position="46"/>
    </location>
</feature>
<dbReference type="PROSITE" id="PS00901">
    <property type="entry name" value="CYS_SYNTHASE"/>
    <property type="match status" value="1"/>
</dbReference>
<evidence type="ECO:0000256" key="3">
    <source>
        <dbReference type="ARBA" id="ARBA00007103"/>
    </source>
</evidence>
<evidence type="ECO:0000313" key="16">
    <source>
        <dbReference type="Proteomes" id="UP000037540"/>
    </source>
</evidence>
<evidence type="ECO:0000256" key="13">
    <source>
        <dbReference type="RuleBase" id="RU003985"/>
    </source>
</evidence>
<evidence type="ECO:0000313" key="15">
    <source>
        <dbReference type="EMBL" id="KOA90144.1"/>
    </source>
</evidence>
<dbReference type="InterPro" id="IPR001216">
    <property type="entry name" value="P-phosphate_BS"/>
</dbReference>
<dbReference type="Proteomes" id="UP000037540">
    <property type="component" value="Unassembled WGS sequence"/>
</dbReference>
<dbReference type="Gene3D" id="3.40.50.1100">
    <property type="match status" value="2"/>
</dbReference>
<dbReference type="SUPFAM" id="SSF53686">
    <property type="entry name" value="Tryptophan synthase beta subunit-like PLP-dependent enzymes"/>
    <property type="match status" value="1"/>
</dbReference>
<evidence type="ECO:0000256" key="12">
    <source>
        <dbReference type="PIRSR" id="PIRSR605856-51"/>
    </source>
</evidence>
<keyword evidence="6 13" id="KW-0028">Amino-acid biosynthesis</keyword>
<feature type="domain" description="Tryptophan synthase beta chain-like PALP" evidence="14">
    <location>
        <begin position="10"/>
        <end position="296"/>
    </location>
</feature>
<evidence type="ECO:0000256" key="2">
    <source>
        <dbReference type="ARBA" id="ARBA00004962"/>
    </source>
</evidence>
<dbReference type="RefSeq" id="WP_019278504.1">
    <property type="nucleotide sequence ID" value="NZ_LGVO01000031.1"/>
</dbReference>
<dbReference type="InterPro" id="IPR036052">
    <property type="entry name" value="TrpB-like_PALP_sf"/>
</dbReference>
<organism evidence="15 16">
    <name type="scientific">Clostridium botulinum</name>
    <dbReference type="NCBI Taxonomy" id="1491"/>
    <lineage>
        <taxon>Bacteria</taxon>
        <taxon>Bacillati</taxon>
        <taxon>Bacillota</taxon>
        <taxon>Clostridia</taxon>
        <taxon>Eubacteriales</taxon>
        <taxon>Clostridiaceae</taxon>
        <taxon>Clostridium</taxon>
    </lineage>
</organism>
<reference evidence="15 16" key="1">
    <citation type="submission" date="2015-07" db="EMBL/GenBank/DDBJ databases">
        <title>Draft genome sequences of 17 French Clostridium botulinum group III.</title>
        <authorList>
            <person name="Woudstra C."/>
            <person name="Le Marechal C."/>
            <person name="Souillard R."/>
            <person name="Bayon-Auboyer M.-H."/>
            <person name="Dessouter D."/>
            <person name="Fach P."/>
        </authorList>
    </citation>
    <scope>NUCLEOTIDE SEQUENCE [LARGE SCALE GENOMIC DNA]</scope>
    <source>
        <strain evidence="15 16">12LNRI-CD</strain>
    </source>
</reference>
<comment type="caution">
    <text evidence="15">The sequence shown here is derived from an EMBL/GenBank/DDBJ whole genome shotgun (WGS) entry which is preliminary data.</text>
</comment>
<feature type="binding site" evidence="11">
    <location>
        <begin position="180"/>
        <end position="184"/>
    </location>
    <ligand>
        <name>pyridoxal 5'-phosphate</name>
        <dbReference type="ChEBI" id="CHEBI:597326"/>
    </ligand>
</feature>
<dbReference type="FunFam" id="3.40.50.1100:FF:000118">
    <property type="entry name" value="Related to CYS4-cystathionine beta-synthase"/>
    <property type="match status" value="1"/>
</dbReference>
<keyword evidence="9 13" id="KW-0198">Cysteine biosynthesis</keyword>
<accession>A0A9Q1ZCI0</accession>
<dbReference type="InterPro" id="IPR005859">
    <property type="entry name" value="CysK"/>
</dbReference>
<dbReference type="AlphaFoldDB" id="A0A9Q1ZCI0"/>
<dbReference type="FunFam" id="3.40.50.1100:FF:000002">
    <property type="entry name" value="Cysteine synthase"/>
    <property type="match status" value="1"/>
</dbReference>
<dbReference type="InterPro" id="IPR001926">
    <property type="entry name" value="TrpB-like_PALP"/>
</dbReference>
<feature type="binding site" evidence="11">
    <location>
        <position position="76"/>
    </location>
    <ligand>
        <name>pyridoxal 5'-phosphate</name>
        <dbReference type="ChEBI" id="CHEBI:597326"/>
    </ligand>
</feature>
<dbReference type="EC" id="2.5.1.47" evidence="4 13"/>
<sequence>MKIFKNMVELIGNTPLVELSNYSENNKLNTKLIAKVEYFNPGGSVKDRVGYYMIKDAEEKGIINKDTVIIEPTSGNTGVGLALTAAIKGYRIIIIMPESMSIERRKTLTAYGAELILTPADKGMKGAIEKANELANEIPNSFIAGQFDNPANARAHRETTAEEIWNDTEGKIDIFVAGIGTGGTITGVGEGLKKKNPNIKIIAVEPKNSAVVLGENAGQHKIQGIGAGFIPEVLNVNIIDEIIKISDNDAFKTTKELVQTEGVFVGISSGAAVEAAKIVAKREENRGKNIVVLLPDTGLRYLSTPVFD</sequence>
<dbReference type="CDD" id="cd01561">
    <property type="entry name" value="CBS_like"/>
    <property type="match status" value="1"/>
</dbReference>
<comment type="similarity">
    <text evidence="3 13">Belongs to the cysteine synthase/cystathionine beta-synthase family.</text>
</comment>
<name>A0A9Q1ZCI0_CLOBO</name>
<evidence type="ECO:0000256" key="4">
    <source>
        <dbReference type="ARBA" id="ARBA00012681"/>
    </source>
</evidence>
<gene>
    <name evidence="15" type="ORF">ADU74_01335</name>
</gene>
<comment type="cofactor">
    <cofactor evidence="1 11 13">
        <name>pyridoxal 5'-phosphate</name>
        <dbReference type="ChEBI" id="CHEBI:597326"/>
    </cofactor>
</comment>
<dbReference type="EMBL" id="LGVR01000005">
    <property type="protein sequence ID" value="KOA90144.1"/>
    <property type="molecule type" value="Genomic_DNA"/>
</dbReference>
<evidence type="ECO:0000256" key="7">
    <source>
        <dbReference type="ARBA" id="ARBA00022679"/>
    </source>
</evidence>
<dbReference type="Pfam" id="PF00291">
    <property type="entry name" value="PALP"/>
    <property type="match status" value="1"/>
</dbReference>
<comment type="pathway">
    <text evidence="2">Amino-acid biosynthesis; L-cysteine biosynthesis; L-cysteine from L-serine: step 2/2.</text>
</comment>
<dbReference type="OrthoDB" id="9808024at2"/>
<dbReference type="NCBIfam" id="TIGR01139">
    <property type="entry name" value="cysK"/>
    <property type="match status" value="1"/>
</dbReference>
<dbReference type="PANTHER" id="PTHR10314">
    <property type="entry name" value="CYSTATHIONINE BETA-SYNTHASE"/>
    <property type="match status" value="1"/>
</dbReference>
<feature type="binding site" evidence="11">
    <location>
        <position position="268"/>
    </location>
    <ligand>
        <name>pyridoxal 5'-phosphate</name>
        <dbReference type="ChEBI" id="CHEBI:597326"/>
    </ligand>
</feature>
<evidence type="ECO:0000256" key="8">
    <source>
        <dbReference type="ARBA" id="ARBA00022898"/>
    </source>
</evidence>
<dbReference type="GO" id="GO:0004124">
    <property type="term" value="F:cysteine synthase activity"/>
    <property type="evidence" value="ECO:0007669"/>
    <property type="project" value="UniProtKB-UniRule"/>
</dbReference>
<dbReference type="NCBIfam" id="TIGR01136">
    <property type="entry name" value="cysKM"/>
    <property type="match status" value="1"/>
</dbReference>
<evidence type="ECO:0000256" key="11">
    <source>
        <dbReference type="PIRSR" id="PIRSR605856-50"/>
    </source>
</evidence>
<evidence type="ECO:0000259" key="14">
    <source>
        <dbReference type="Pfam" id="PF00291"/>
    </source>
</evidence>
<comment type="catalytic activity">
    <reaction evidence="10 13">
        <text>O-acetyl-L-serine + hydrogen sulfide = L-cysteine + acetate</text>
        <dbReference type="Rhea" id="RHEA:14829"/>
        <dbReference type="ChEBI" id="CHEBI:29919"/>
        <dbReference type="ChEBI" id="CHEBI:30089"/>
        <dbReference type="ChEBI" id="CHEBI:35235"/>
        <dbReference type="ChEBI" id="CHEBI:58340"/>
        <dbReference type="EC" id="2.5.1.47"/>
    </reaction>
</comment>
<dbReference type="GO" id="GO:0006535">
    <property type="term" value="P:cysteine biosynthetic process from serine"/>
    <property type="evidence" value="ECO:0007669"/>
    <property type="project" value="UniProtKB-UniRule"/>
</dbReference>
<dbReference type="InterPro" id="IPR050214">
    <property type="entry name" value="Cys_Synth/Cystath_Beta-Synth"/>
</dbReference>
<dbReference type="InterPro" id="IPR005856">
    <property type="entry name" value="Cys_synth"/>
</dbReference>
<proteinExistence type="inferred from homology"/>
<evidence type="ECO:0000256" key="10">
    <source>
        <dbReference type="ARBA" id="ARBA00047931"/>
    </source>
</evidence>
<protein>
    <recommendedName>
        <fullName evidence="5 13">Cysteine synthase</fullName>
        <ecNumber evidence="4 13">2.5.1.47</ecNumber>
    </recommendedName>
</protein>
<evidence type="ECO:0000256" key="6">
    <source>
        <dbReference type="ARBA" id="ARBA00022605"/>
    </source>
</evidence>
<keyword evidence="7 13" id="KW-0808">Transferase</keyword>
<evidence type="ECO:0000256" key="9">
    <source>
        <dbReference type="ARBA" id="ARBA00023192"/>
    </source>
</evidence>
<keyword evidence="8 11" id="KW-0663">Pyridoxal phosphate</keyword>